<name>A0AAV5LDR4_9ROSI</name>
<sequence length="53" mass="6010">MERCKCHPHQTSWEIGLKADDWDHGKNRLTVNCQKPDCEASLVGGFLSNALIR</sequence>
<protein>
    <submittedName>
        <fullName evidence="1">Uncharacterized protein</fullName>
    </submittedName>
</protein>
<evidence type="ECO:0000313" key="2">
    <source>
        <dbReference type="Proteomes" id="UP001054252"/>
    </source>
</evidence>
<accession>A0AAV5LDR4</accession>
<dbReference type="EMBL" id="BPVZ01000109">
    <property type="protein sequence ID" value="GKV35122.1"/>
    <property type="molecule type" value="Genomic_DNA"/>
</dbReference>
<keyword evidence="2" id="KW-1185">Reference proteome</keyword>
<evidence type="ECO:0000313" key="1">
    <source>
        <dbReference type="EMBL" id="GKV35122.1"/>
    </source>
</evidence>
<dbReference type="AlphaFoldDB" id="A0AAV5LDR4"/>
<dbReference type="Proteomes" id="UP001054252">
    <property type="component" value="Unassembled WGS sequence"/>
</dbReference>
<organism evidence="1 2">
    <name type="scientific">Rubroshorea leprosula</name>
    <dbReference type="NCBI Taxonomy" id="152421"/>
    <lineage>
        <taxon>Eukaryota</taxon>
        <taxon>Viridiplantae</taxon>
        <taxon>Streptophyta</taxon>
        <taxon>Embryophyta</taxon>
        <taxon>Tracheophyta</taxon>
        <taxon>Spermatophyta</taxon>
        <taxon>Magnoliopsida</taxon>
        <taxon>eudicotyledons</taxon>
        <taxon>Gunneridae</taxon>
        <taxon>Pentapetalae</taxon>
        <taxon>rosids</taxon>
        <taxon>malvids</taxon>
        <taxon>Malvales</taxon>
        <taxon>Dipterocarpaceae</taxon>
        <taxon>Rubroshorea</taxon>
    </lineage>
</organism>
<proteinExistence type="predicted"/>
<comment type="caution">
    <text evidence="1">The sequence shown here is derived from an EMBL/GenBank/DDBJ whole genome shotgun (WGS) entry which is preliminary data.</text>
</comment>
<reference evidence="1 2" key="1">
    <citation type="journal article" date="2021" name="Commun. Biol.">
        <title>The genome of Shorea leprosula (Dipterocarpaceae) highlights the ecological relevance of drought in aseasonal tropical rainforests.</title>
        <authorList>
            <person name="Ng K.K.S."/>
            <person name="Kobayashi M.J."/>
            <person name="Fawcett J.A."/>
            <person name="Hatakeyama M."/>
            <person name="Paape T."/>
            <person name="Ng C.H."/>
            <person name="Ang C.C."/>
            <person name="Tnah L.H."/>
            <person name="Lee C.T."/>
            <person name="Nishiyama T."/>
            <person name="Sese J."/>
            <person name="O'Brien M.J."/>
            <person name="Copetti D."/>
            <person name="Mohd Noor M.I."/>
            <person name="Ong R.C."/>
            <person name="Putra M."/>
            <person name="Sireger I.Z."/>
            <person name="Indrioko S."/>
            <person name="Kosugi Y."/>
            <person name="Izuno A."/>
            <person name="Isagi Y."/>
            <person name="Lee S.L."/>
            <person name="Shimizu K.K."/>
        </authorList>
    </citation>
    <scope>NUCLEOTIDE SEQUENCE [LARGE SCALE GENOMIC DNA]</scope>
    <source>
        <strain evidence="1">214</strain>
    </source>
</reference>
<gene>
    <name evidence="1" type="ORF">SLEP1_g43435</name>
</gene>